<dbReference type="AlphaFoldDB" id="A0A177NHQ4"/>
<keyword evidence="4" id="KW-1185">Reference proteome</keyword>
<comment type="caution">
    <text evidence="3">The sequence shown here is derived from an EMBL/GenBank/DDBJ whole genome shotgun (WGS) entry which is preliminary data.</text>
</comment>
<dbReference type="Proteomes" id="UP000078476">
    <property type="component" value="Unassembled WGS sequence"/>
</dbReference>
<dbReference type="EMBL" id="LUUI01000095">
    <property type="protein sequence ID" value="OAI16590.1"/>
    <property type="molecule type" value="Genomic_DNA"/>
</dbReference>
<feature type="domain" description="SHOCT" evidence="2">
    <location>
        <begin position="256"/>
        <end position="282"/>
    </location>
</feature>
<name>A0A177NHQ4_9GAMM</name>
<accession>A0A177NHQ4</accession>
<evidence type="ECO:0000256" key="1">
    <source>
        <dbReference type="SAM" id="MobiDB-lite"/>
    </source>
</evidence>
<dbReference type="InterPro" id="IPR018649">
    <property type="entry name" value="SHOCT"/>
</dbReference>
<feature type="region of interest" description="Disordered" evidence="1">
    <location>
        <begin position="223"/>
        <end position="249"/>
    </location>
</feature>
<reference evidence="3 4" key="1">
    <citation type="submission" date="2016-03" db="EMBL/GenBank/DDBJ databases">
        <authorList>
            <person name="Ploux O."/>
        </authorList>
    </citation>
    <scope>NUCLEOTIDE SEQUENCE [LARGE SCALE GENOMIC DNA]</scope>
    <source>
        <strain evidence="3 4">R-45370</strain>
    </source>
</reference>
<organism evidence="3 4">
    <name type="scientific">Methylomonas lenta</name>
    <dbReference type="NCBI Taxonomy" id="980561"/>
    <lineage>
        <taxon>Bacteria</taxon>
        <taxon>Pseudomonadati</taxon>
        <taxon>Pseudomonadota</taxon>
        <taxon>Gammaproteobacteria</taxon>
        <taxon>Methylococcales</taxon>
        <taxon>Methylococcaceae</taxon>
        <taxon>Methylomonas</taxon>
    </lineage>
</organism>
<dbReference type="STRING" id="980561.A1359_07255"/>
<dbReference type="OrthoDB" id="1778949at2"/>
<protein>
    <recommendedName>
        <fullName evidence="2">SHOCT domain-containing protein</fullName>
    </recommendedName>
</protein>
<gene>
    <name evidence="3" type="ORF">A1359_07255</name>
</gene>
<evidence type="ECO:0000313" key="3">
    <source>
        <dbReference type="EMBL" id="OAI16590.1"/>
    </source>
</evidence>
<proteinExistence type="predicted"/>
<evidence type="ECO:0000259" key="2">
    <source>
        <dbReference type="Pfam" id="PF09851"/>
    </source>
</evidence>
<dbReference type="RefSeq" id="WP_066981315.1">
    <property type="nucleotide sequence ID" value="NZ_LUUI01000095.1"/>
</dbReference>
<sequence length="285" mass="30800">MQQLTPEGEKIINDLAQRYSFTPDAVFSMLQSVINGNGSMAQFNHPEFGGSGQWMKGGMIMLSDMFNHNLKHSIGGLCQELANLVANQPGLIQRGSFQSQHQGTQQQNNDNVCHQAQNSSGPTGAFSLFVPPPAGSSGNWWPEGLPYPSSTGSQNHVRYAYFASLRRLAIELNGHVTLYDTLDHQIGGFSQQQSVGGSITFNSQYGLVDVNSLPIISIDNQAVEPATDDPPASSSLNPPSPVTSSAETREADIFSTIEKLASLKDKGILTDDEFSAKKTELLARL</sequence>
<evidence type="ECO:0000313" key="4">
    <source>
        <dbReference type="Proteomes" id="UP000078476"/>
    </source>
</evidence>
<dbReference type="Pfam" id="PF09851">
    <property type="entry name" value="SHOCT"/>
    <property type="match status" value="1"/>
</dbReference>